<protein>
    <submittedName>
        <fullName evidence="1">Uncharacterized protein</fullName>
    </submittedName>
</protein>
<name>A0A679HTV5_BACT4</name>
<organism evidence="1 2">
    <name type="scientific">Bacteroides thetaiotaomicron</name>
    <dbReference type="NCBI Taxonomy" id="818"/>
    <lineage>
        <taxon>Bacteria</taxon>
        <taxon>Pseudomonadati</taxon>
        <taxon>Bacteroidota</taxon>
        <taxon>Bacteroidia</taxon>
        <taxon>Bacteroidales</taxon>
        <taxon>Bacteroidaceae</taxon>
        <taxon>Bacteroides</taxon>
    </lineage>
</organism>
<proteinExistence type="predicted"/>
<dbReference type="Proteomes" id="UP000500882">
    <property type="component" value="Chromosome"/>
</dbReference>
<evidence type="ECO:0000313" key="2">
    <source>
        <dbReference type="Proteomes" id="UP000500882"/>
    </source>
</evidence>
<gene>
    <name evidence="1" type="ORF">BatF92_42440</name>
</gene>
<evidence type="ECO:0000313" key="1">
    <source>
        <dbReference type="EMBL" id="BCA52302.1"/>
    </source>
</evidence>
<dbReference type="AlphaFoldDB" id="A0A679HTV5"/>
<sequence>MKEKSKSCIDVLLLLIVFNVLGVRQMEAYGGCIKPFEPTIVVIFLENRNQL</sequence>
<dbReference type="EMBL" id="AP022660">
    <property type="protein sequence ID" value="BCA52302.1"/>
    <property type="molecule type" value="Genomic_DNA"/>
</dbReference>
<accession>A0A679HTV5</accession>
<reference evidence="1 2" key="1">
    <citation type="submission" date="2020-02" db="EMBL/GenBank/DDBJ databases">
        <title>Whole-genome sequencing and comparative analysis of the genomes of Bacteroides thetaiotaomicron and Escherichia coli isolated from a healthy resident in Vietnam.</title>
        <authorList>
            <person name="Mohsin M."/>
            <person name="Tanaka K."/>
            <person name="Kawahara R."/>
            <person name="Kondo S."/>
            <person name="Noguchi H."/>
            <person name="Motooka D."/>
            <person name="Nakamura S."/>
            <person name="Khong D.T."/>
            <person name="Nguyen T.N."/>
            <person name="Tran H.T."/>
            <person name="Yamamoto Y."/>
        </authorList>
    </citation>
    <scope>NUCLEOTIDE SEQUENCE [LARGE SCALE GENOMIC DNA]</scope>
    <source>
        <strain evidence="1 2">F9-2</strain>
    </source>
</reference>